<keyword evidence="1" id="KW-0812">Transmembrane</keyword>
<dbReference type="Proteomes" id="UP000307507">
    <property type="component" value="Unassembled WGS sequence"/>
</dbReference>
<feature type="transmembrane region" description="Helical" evidence="1">
    <location>
        <begin position="167"/>
        <end position="190"/>
    </location>
</feature>
<keyword evidence="3" id="KW-1185">Reference proteome</keyword>
<accession>A0A4S3ZPV5</accession>
<protein>
    <submittedName>
        <fullName evidence="2">Uncharacterized protein</fullName>
    </submittedName>
</protein>
<dbReference type="RefSeq" id="WP_136404464.1">
    <property type="nucleotide sequence ID" value="NZ_SSNZ01000012.1"/>
</dbReference>
<reference evidence="2 3" key="1">
    <citation type="submission" date="2019-04" db="EMBL/GenBank/DDBJ databases">
        <title>Flavobacterium sp. nov. isolated from construction timber.</title>
        <authorList>
            <person name="Lin S.-Y."/>
            <person name="Chang C.-T."/>
            <person name="Young C.-C."/>
        </authorList>
    </citation>
    <scope>NUCLEOTIDE SEQUENCE [LARGE SCALE GENOMIC DNA]</scope>
    <source>
        <strain evidence="2 3">CC-CTC003</strain>
    </source>
</reference>
<dbReference type="AlphaFoldDB" id="A0A4S3ZPV5"/>
<comment type="caution">
    <text evidence="2">The sequence shown here is derived from an EMBL/GenBank/DDBJ whole genome shotgun (WGS) entry which is preliminary data.</text>
</comment>
<feature type="transmembrane region" description="Helical" evidence="1">
    <location>
        <begin position="37"/>
        <end position="55"/>
    </location>
</feature>
<gene>
    <name evidence="2" type="ORF">E6C50_17090</name>
</gene>
<evidence type="ECO:0000256" key="1">
    <source>
        <dbReference type="SAM" id="Phobius"/>
    </source>
</evidence>
<dbReference type="EMBL" id="SSNZ01000012">
    <property type="protein sequence ID" value="THF47474.1"/>
    <property type="molecule type" value="Genomic_DNA"/>
</dbReference>
<evidence type="ECO:0000313" key="3">
    <source>
        <dbReference type="Proteomes" id="UP000307507"/>
    </source>
</evidence>
<name>A0A4S3ZPV5_9FLAO</name>
<keyword evidence="1" id="KW-1133">Transmembrane helix</keyword>
<keyword evidence="1" id="KW-0472">Membrane</keyword>
<proteinExistence type="predicted"/>
<dbReference type="OrthoDB" id="709028at2"/>
<feature type="transmembrane region" description="Helical" evidence="1">
    <location>
        <begin position="125"/>
        <end position="147"/>
    </location>
</feature>
<feature type="transmembrane region" description="Helical" evidence="1">
    <location>
        <begin position="75"/>
        <end position="96"/>
    </location>
</feature>
<sequence>MEELDLLKKDWKKNEHSFPKITEQEIYAMLHKKSSSIVKWIFIISILEMIAWSLISFFTADENYLKTLESYHIKTLVTTFTVINYIVIFSFIFLFYRNFKSINTTDSVKSLMKNILKTRKTVQYYIWYNLVMIGIIFITMMVATCIYDERFNRMSGQFEGNDQGMLFWMMILGFTIVFFGLFVGVIWLFYRLVYGFLLRRLYKNYEELKKIDL</sequence>
<organism evidence="2 3">
    <name type="scientific">Flavobacterium supellecticarium</name>
    <dbReference type="NCBI Taxonomy" id="2565924"/>
    <lineage>
        <taxon>Bacteria</taxon>
        <taxon>Pseudomonadati</taxon>
        <taxon>Bacteroidota</taxon>
        <taxon>Flavobacteriia</taxon>
        <taxon>Flavobacteriales</taxon>
        <taxon>Flavobacteriaceae</taxon>
        <taxon>Flavobacterium</taxon>
    </lineage>
</organism>
<evidence type="ECO:0000313" key="2">
    <source>
        <dbReference type="EMBL" id="THF47474.1"/>
    </source>
</evidence>